<dbReference type="EMBL" id="KN847323">
    <property type="protein sequence ID" value="KIW49874.1"/>
    <property type="molecule type" value="Genomic_DNA"/>
</dbReference>
<dbReference type="PANTHER" id="PTHR43591:SF10">
    <property type="entry name" value="ABC TRANSMEMBRANE TYPE-1 DOMAIN-CONTAINING PROTEIN-RELATED"/>
    <property type="match status" value="1"/>
</dbReference>
<protein>
    <recommendedName>
        <fullName evidence="4">Methyltransferase domain-containing protein</fullName>
    </recommendedName>
</protein>
<keyword evidence="3" id="KW-1185">Reference proteome</keyword>
<dbReference type="OrthoDB" id="2013972at2759"/>
<evidence type="ECO:0000313" key="3">
    <source>
        <dbReference type="Proteomes" id="UP000054342"/>
    </source>
</evidence>
<feature type="region of interest" description="Disordered" evidence="1">
    <location>
        <begin position="1"/>
        <end position="36"/>
    </location>
</feature>
<sequence length="348" mass="39266">MCVDEAQSANPTAQPPGSHQPALLPDSDHSDADSAFGGSADGSWTASLASSVLNYKYENGRRYHAYREGQYILPNDEDEQDRLDMLHHIYKMILGGALYRAPLKEPQRVLDMGCGTGLYCIEFGDEHPASIVVGVDLSPIQPEFVPPNVKFYVDDIESEWTYPPSEHFDFIHGRALCGSVADWPKLFKQSLQNLKTGGWMEMQEYQCHVWSDDGTVDEAIYLKDWVEQMNEASKKFGKQLKTAVALKAHMQDAGFVDVHEEIYKVPIGPWAKGKKYKELGTFYRAQFLDAVEPFTLALFTRVLGYSADEAKIVIARVKRDLVNPKLHMYVHFHFVWGRKAAEPRASEG</sequence>
<dbReference type="InterPro" id="IPR029063">
    <property type="entry name" value="SAM-dependent_MTases_sf"/>
</dbReference>
<dbReference type="Proteomes" id="UP000054342">
    <property type="component" value="Unassembled WGS sequence"/>
</dbReference>
<evidence type="ECO:0000256" key="1">
    <source>
        <dbReference type="SAM" id="MobiDB-lite"/>
    </source>
</evidence>
<dbReference type="RefSeq" id="XP_013310458.1">
    <property type="nucleotide sequence ID" value="XM_013455004.1"/>
</dbReference>
<dbReference type="Pfam" id="PF13489">
    <property type="entry name" value="Methyltransf_23"/>
    <property type="match status" value="1"/>
</dbReference>
<feature type="compositionally biased region" description="Polar residues" evidence="1">
    <location>
        <begin position="7"/>
        <end position="17"/>
    </location>
</feature>
<proteinExistence type="predicted"/>
<dbReference type="AlphaFoldDB" id="A0A0D2EQ02"/>
<dbReference type="CDD" id="cd02440">
    <property type="entry name" value="AdoMet_MTases"/>
    <property type="match status" value="1"/>
</dbReference>
<reference evidence="2 3" key="1">
    <citation type="submission" date="2015-01" db="EMBL/GenBank/DDBJ databases">
        <title>The Genome Sequence of Exophiala xenobiotica CBS118157.</title>
        <authorList>
            <consortium name="The Broad Institute Genomics Platform"/>
            <person name="Cuomo C."/>
            <person name="de Hoog S."/>
            <person name="Gorbushina A."/>
            <person name="Stielow B."/>
            <person name="Teixiera M."/>
            <person name="Abouelleil A."/>
            <person name="Chapman S.B."/>
            <person name="Priest M."/>
            <person name="Young S.K."/>
            <person name="Wortman J."/>
            <person name="Nusbaum C."/>
            <person name="Birren B."/>
        </authorList>
    </citation>
    <scope>NUCLEOTIDE SEQUENCE [LARGE SCALE GENOMIC DNA]</scope>
    <source>
        <strain evidence="2 3">CBS 118157</strain>
    </source>
</reference>
<dbReference type="GeneID" id="25333422"/>
<dbReference type="PANTHER" id="PTHR43591">
    <property type="entry name" value="METHYLTRANSFERASE"/>
    <property type="match status" value="1"/>
</dbReference>
<name>A0A0D2EQ02_9EURO</name>
<dbReference type="Gene3D" id="3.40.50.150">
    <property type="entry name" value="Vaccinia Virus protein VP39"/>
    <property type="match status" value="1"/>
</dbReference>
<dbReference type="SUPFAM" id="SSF53335">
    <property type="entry name" value="S-adenosyl-L-methionine-dependent methyltransferases"/>
    <property type="match status" value="1"/>
</dbReference>
<accession>A0A0D2EQ02</accession>
<evidence type="ECO:0000313" key="2">
    <source>
        <dbReference type="EMBL" id="KIW49874.1"/>
    </source>
</evidence>
<evidence type="ECO:0008006" key="4">
    <source>
        <dbReference type="Google" id="ProtNLM"/>
    </source>
</evidence>
<dbReference type="GO" id="GO:0008168">
    <property type="term" value="F:methyltransferase activity"/>
    <property type="evidence" value="ECO:0007669"/>
    <property type="project" value="TreeGrafter"/>
</dbReference>
<organism evidence="2 3">
    <name type="scientific">Exophiala xenobiotica</name>
    <dbReference type="NCBI Taxonomy" id="348802"/>
    <lineage>
        <taxon>Eukaryota</taxon>
        <taxon>Fungi</taxon>
        <taxon>Dikarya</taxon>
        <taxon>Ascomycota</taxon>
        <taxon>Pezizomycotina</taxon>
        <taxon>Eurotiomycetes</taxon>
        <taxon>Chaetothyriomycetidae</taxon>
        <taxon>Chaetothyriales</taxon>
        <taxon>Herpotrichiellaceae</taxon>
        <taxon>Exophiala</taxon>
    </lineage>
</organism>
<dbReference type="STRING" id="348802.A0A0D2EQ02"/>
<dbReference type="HOGENOM" id="CLU_010595_0_2_1"/>
<gene>
    <name evidence="2" type="ORF">PV05_11514</name>
</gene>